<sequence length="71" mass="7869">MVFAMSRRFLFALSLSLSLSPPLKTRDSSPWSSQFSIVDRGMLGCCNFIFMLTSDGSRQVLHALGGLVDIR</sequence>
<evidence type="ECO:0000313" key="3">
    <source>
        <dbReference type="Proteomes" id="UP000241462"/>
    </source>
</evidence>
<protein>
    <recommendedName>
        <fullName evidence="4">Secreted protein</fullName>
    </recommendedName>
</protein>
<dbReference type="AlphaFoldDB" id="A0A2T3A1S4"/>
<organism evidence="2 3">
    <name type="scientific">Coniella lustricola</name>
    <dbReference type="NCBI Taxonomy" id="2025994"/>
    <lineage>
        <taxon>Eukaryota</taxon>
        <taxon>Fungi</taxon>
        <taxon>Dikarya</taxon>
        <taxon>Ascomycota</taxon>
        <taxon>Pezizomycotina</taxon>
        <taxon>Sordariomycetes</taxon>
        <taxon>Sordariomycetidae</taxon>
        <taxon>Diaporthales</taxon>
        <taxon>Schizoparmaceae</taxon>
        <taxon>Coniella</taxon>
    </lineage>
</organism>
<feature type="signal peptide" evidence="1">
    <location>
        <begin position="1"/>
        <end position="25"/>
    </location>
</feature>
<accession>A0A2T3A1S4</accession>
<proteinExistence type="predicted"/>
<evidence type="ECO:0000313" key="2">
    <source>
        <dbReference type="EMBL" id="PSR81346.1"/>
    </source>
</evidence>
<keyword evidence="1" id="KW-0732">Signal</keyword>
<name>A0A2T3A1S4_9PEZI</name>
<evidence type="ECO:0008006" key="4">
    <source>
        <dbReference type="Google" id="ProtNLM"/>
    </source>
</evidence>
<gene>
    <name evidence="2" type="ORF">BD289DRAFT_439213</name>
</gene>
<keyword evidence="3" id="KW-1185">Reference proteome</keyword>
<feature type="chain" id="PRO_5015511219" description="Secreted protein" evidence="1">
    <location>
        <begin position="26"/>
        <end position="71"/>
    </location>
</feature>
<dbReference type="InParanoid" id="A0A2T3A1S4"/>
<reference evidence="2 3" key="1">
    <citation type="journal article" date="2018" name="Mycol. Prog.">
        <title>Coniella lustricola, a new species from submerged detritus.</title>
        <authorList>
            <person name="Raudabaugh D.B."/>
            <person name="Iturriaga T."/>
            <person name="Carver A."/>
            <person name="Mondo S."/>
            <person name="Pangilinan J."/>
            <person name="Lipzen A."/>
            <person name="He G."/>
            <person name="Amirebrahimi M."/>
            <person name="Grigoriev I.V."/>
            <person name="Miller A.N."/>
        </authorList>
    </citation>
    <scope>NUCLEOTIDE SEQUENCE [LARGE SCALE GENOMIC DNA]</scope>
    <source>
        <strain evidence="2 3">B22-T-1</strain>
    </source>
</reference>
<dbReference type="EMBL" id="KZ678505">
    <property type="protein sequence ID" value="PSR81346.1"/>
    <property type="molecule type" value="Genomic_DNA"/>
</dbReference>
<dbReference type="Proteomes" id="UP000241462">
    <property type="component" value="Unassembled WGS sequence"/>
</dbReference>
<evidence type="ECO:0000256" key="1">
    <source>
        <dbReference type="SAM" id="SignalP"/>
    </source>
</evidence>